<gene>
    <name evidence="3" type="ORF">FWK35_00024524</name>
</gene>
<protein>
    <submittedName>
        <fullName evidence="3">Protein FAM200B-like</fullName>
    </submittedName>
</protein>
<keyword evidence="4" id="KW-1185">Reference proteome</keyword>
<dbReference type="PANTHER" id="PTHR37162">
    <property type="entry name" value="HAT FAMILY DIMERISATION DOMAINCONTAINING PROTEIN-RELATED"/>
    <property type="match status" value="1"/>
</dbReference>
<sequence>MDNNEYYSDSDEHRTPKKMKKGPKTFNDGWLNYPEFSGWLEKVPNNVLKAYCTACQAFLSCGKSDLQKHAAGKKHKEKVKLIKTSRNILTCFKEKKPEQSVAVKQAEIRIASMFAEHNIAFQVADHFIQVIKKSFIDSEIAKNLKLNRTKCTGIIKNVLTTIESDETINNLNNVKFSVLVDESTDITDHKFMCTLVRYISPLNGLIRTELLQLIALDARNCSAVKIYDAFKSCLSSKSIPLSNIVGLASDGANVMIGQNNSFYTCLRNDVPSVILIQCLCHSSALIAGKACEKLPRSPEELLRNISTYCSGSAKRCAQLCEIQDYFHIERKKILKLSTTRWLSMYQCVNRILELWTALLHYFRIAVVEDKLLSAENILKAMENHFTKAYLLFLKYVLNIINSFNALFQSKTILIHKITEASENILKDFCSNFIKLDVLSNNELKSINVADPNNYLPNKNIILGTECDKYIQSFSPEAYEQVKNTCLEFYVTAAIQIKKRLPINNKMFQELKFLDPKLALYGTSEINFEVLIDTFNEPLDLNIIQTEWRRMKVLIKDNDKTRLLLLAVDEFWHTISKIKDYSDTYQYFNISKLAQICLSLPHSNAEAERIFSVVTDVKTKKRNRLGDVTLNSIAVIRSAYAAKEINCLNFEVTEKHLKLHNSDNLYTK</sequence>
<comment type="caution">
    <text evidence="3">The sequence shown here is derived from an EMBL/GenBank/DDBJ whole genome shotgun (WGS) entry which is preliminary data.</text>
</comment>
<dbReference type="OrthoDB" id="6618012at2759"/>
<dbReference type="Pfam" id="PF05699">
    <property type="entry name" value="Dimer_Tnp_hAT"/>
    <property type="match status" value="1"/>
</dbReference>
<evidence type="ECO:0000313" key="3">
    <source>
        <dbReference type="EMBL" id="KAF0746049.1"/>
    </source>
</evidence>
<name>A0A6G0XZC1_APHCR</name>
<accession>A0A6G0XZC1</accession>
<dbReference type="GO" id="GO:0046983">
    <property type="term" value="F:protein dimerization activity"/>
    <property type="evidence" value="ECO:0007669"/>
    <property type="project" value="InterPro"/>
</dbReference>
<feature type="region of interest" description="Disordered" evidence="1">
    <location>
        <begin position="1"/>
        <end position="23"/>
    </location>
</feature>
<organism evidence="3 4">
    <name type="scientific">Aphis craccivora</name>
    <name type="common">Cowpea aphid</name>
    <dbReference type="NCBI Taxonomy" id="307492"/>
    <lineage>
        <taxon>Eukaryota</taxon>
        <taxon>Metazoa</taxon>
        <taxon>Ecdysozoa</taxon>
        <taxon>Arthropoda</taxon>
        <taxon>Hexapoda</taxon>
        <taxon>Insecta</taxon>
        <taxon>Pterygota</taxon>
        <taxon>Neoptera</taxon>
        <taxon>Paraneoptera</taxon>
        <taxon>Hemiptera</taxon>
        <taxon>Sternorrhyncha</taxon>
        <taxon>Aphidomorpha</taxon>
        <taxon>Aphidoidea</taxon>
        <taxon>Aphididae</taxon>
        <taxon>Aphidini</taxon>
        <taxon>Aphis</taxon>
        <taxon>Aphis</taxon>
    </lineage>
</organism>
<evidence type="ECO:0000259" key="2">
    <source>
        <dbReference type="Pfam" id="PF05699"/>
    </source>
</evidence>
<feature type="domain" description="HAT C-terminal dimerisation" evidence="2">
    <location>
        <begin position="585"/>
        <end position="637"/>
    </location>
</feature>
<reference evidence="3 4" key="1">
    <citation type="submission" date="2019-08" db="EMBL/GenBank/DDBJ databases">
        <title>Whole genome of Aphis craccivora.</title>
        <authorList>
            <person name="Voronova N.V."/>
            <person name="Shulinski R.S."/>
            <person name="Bandarenka Y.V."/>
            <person name="Zhorov D.G."/>
            <person name="Warner D."/>
        </authorList>
    </citation>
    <scope>NUCLEOTIDE SEQUENCE [LARGE SCALE GENOMIC DNA]</scope>
    <source>
        <strain evidence="3">180601</strain>
        <tissue evidence="3">Whole Body</tissue>
    </source>
</reference>
<evidence type="ECO:0000256" key="1">
    <source>
        <dbReference type="SAM" id="MobiDB-lite"/>
    </source>
</evidence>
<dbReference type="InterPro" id="IPR012337">
    <property type="entry name" value="RNaseH-like_sf"/>
</dbReference>
<evidence type="ECO:0000313" key="4">
    <source>
        <dbReference type="Proteomes" id="UP000478052"/>
    </source>
</evidence>
<dbReference type="AlphaFoldDB" id="A0A6G0XZC1"/>
<proteinExistence type="predicted"/>
<dbReference type="SUPFAM" id="SSF53098">
    <property type="entry name" value="Ribonuclease H-like"/>
    <property type="match status" value="1"/>
</dbReference>
<dbReference type="PANTHER" id="PTHR37162:SF1">
    <property type="entry name" value="BED-TYPE DOMAIN-CONTAINING PROTEIN"/>
    <property type="match status" value="1"/>
</dbReference>
<dbReference type="InterPro" id="IPR008906">
    <property type="entry name" value="HATC_C_dom"/>
</dbReference>
<dbReference type="EMBL" id="VUJU01007345">
    <property type="protein sequence ID" value="KAF0746049.1"/>
    <property type="molecule type" value="Genomic_DNA"/>
</dbReference>
<dbReference type="Proteomes" id="UP000478052">
    <property type="component" value="Unassembled WGS sequence"/>
</dbReference>